<evidence type="ECO:0000313" key="1">
    <source>
        <dbReference type="EMBL" id="CAI9301466.1"/>
    </source>
</evidence>
<protein>
    <submittedName>
        <fullName evidence="1">Uncharacterized protein</fullName>
    </submittedName>
</protein>
<gene>
    <name evidence="1" type="ORF">LSALG_LOCUS40014</name>
</gene>
<name>A0AA36ELE9_LACSI</name>
<keyword evidence="2" id="KW-1185">Reference proteome</keyword>
<evidence type="ECO:0000313" key="2">
    <source>
        <dbReference type="Proteomes" id="UP001177003"/>
    </source>
</evidence>
<sequence>MYAHRKLTSKISMLKAKELDLAEKYENVELIVCTAHAYKVMQTIQKRYNVSYLALYATEADTKDYKLINCIQLWGLVYTVTQFFYFKGYSSGDPKGRLPIGGFNGLEEAKINYDPN</sequence>
<reference evidence="1" key="1">
    <citation type="submission" date="2023-04" db="EMBL/GenBank/DDBJ databases">
        <authorList>
            <person name="Vijverberg K."/>
            <person name="Xiong W."/>
            <person name="Schranz E."/>
        </authorList>
    </citation>
    <scope>NUCLEOTIDE SEQUENCE</scope>
</reference>
<organism evidence="1 2">
    <name type="scientific">Lactuca saligna</name>
    <name type="common">Willowleaf lettuce</name>
    <dbReference type="NCBI Taxonomy" id="75948"/>
    <lineage>
        <taxon>Eukaryota</taxon>
        <taxon>Viridiplantae</taxon>
        <taxon>Streptophyta</taxon>
        <taxon>Embryophyta</taxon>
        <taxon>Tracheophyta</taxon>
        <taxon>Spermatophyta</taxon>
        <taxon>Magnoliopsida</taxon>
        <taxon>eudicotyledons</taxon>
        <taxon>Gunneridae</taxon>
        <taxon>Pentapetalae</taxon>
        <taxon>asterids</taxon>
        <taxon>campanulids</taxon>
        <taxon>Asterales</taxon>
        <taxon>Asteraceae</taxon>
        <taxon>Cichorioideae</taxon>
        <taxon>Cichorieae</taxon>
        <taxon>Lactucinae</taxon>
        <taxon>Lactuca</taxon>
    </lineage>
</organism>
<dbReference type="Proteomes" id="UP001177003">
    <property type="component" value="Chromosome 9"/>
</dbReference>
<dbReference type="AlphaFoldDB" id="A0AA36ELE9"/>
<dbReference type="SUPFAM" id="SSF161084">
    <property type="entry name" value="MAPEG domain-like"/>
    <property type="match status" value="1"/>
</dbReference>
<dbReference type="InterPro" id="IPR023352">
    <property type="entry name" value="MAPEG-like_dom_sf"/>
</dbReference>
<dbReference type="EMBL" id="OX465085">
    <property type="protein sequence ID" value="CAI9301466.1"/>
    <property type="molecule type" value="Genomic_DNA"/>
</dbReference>
<proteinExistence type="predicted"/>
<accession>A0AA36ELE9</accession>